<organism evidence="17 18">
    <name type="scientific">Bombycilla garrulus</name>
    <name type="common">Bohemian waxwing</name>
    <name type="synonym">Lanius garrulus</name>
    <dbReference type="NCBI Taxonomy" id="125297"/>
    <lineage>
        <taxon>Eukaryota</taxon>
        <taxon>Metazoa</taxon>
        <taxon>Chordata</taxon>
        <taxon>Craniata</taxon>
        <taxon>Vertebrata</taxon>
        <taxon>Euteleostomi</taxon>
        <taxon>Archelosauria</taxon>
        <taxon>Archosauria</taxon>
        <taxon>Dinosauria</taxon>
        <taxon>Saurischia</taxon>
        <taxon>Theropoda</taxon>
        <taxon>Coelurosauria</taxon>
        <taxon>Aves</taxon>
        <taxon>Neognathae</taxon>
        <taxon>Neoaves</taxon>
        <taxon>Telluraves</taxon>
        <taxon>Australaves</taxon>
        <taxon>Passeriformes</taxon>
        <taxon>Bombycillidae</taxon>
        <taxon>Bombycilla</taxon>
    </lineage>
</organism>
<dbReference type="EMBL" id="VXBU01017020">
    <property type="protein sequence ID" value="NXN88990.1"/>
    <property type="molecule type" value="Genomic_DNA"/>
</dbReference>
<dbReference type="PIRSF" id="PIRSF011789">
    <property type="entry name" value="tRNA_splic_SEN2"/>
    <property type="match status" value="1"/>
</dbReference>
<evidence type="ECO:0000256" key="2">
    <source>
        <dbReference type="ARBA" id="ARBA00008078"/>
    </source>
</evidence>
<evidence type="ECO:0000256" key="7">
    <source>
        <dbReference type="ARBA" id="ARBA00023242"/>
    </source>
</evidence>
<dbReference type="InterPro" id="IPR006676">
    <property type="entry name" value="tRNA_splic"/>
</dbReference>
<evidence type="ECO:0000256" key="9">
    <source>
        <dbReference type="ARBA" id="ARBA00034031"/>
    </source>
</evidence>
<dbReference type="InterPro" id="IPR036167">
    <property type="entry name" value="tRNA_intron_Endo_cat-like_sf"/>
</dbReference>
<name>A0A7L1MNG5_BOMGA</name>
<accession>A0A7L1MNG5</accession>
<dbReference type="Gene3D" id="3.40.1170.20">
    <property type="entry name" value="tRNA intron endonuclease, N-terminal domain"/>
    <property type="match status" value="1"/>
</dbReference>
<dbReference type="PANTHER" id="PTHR21227">
    <property type="entry name" value="TRNA-SPLICING ENDONUCLEASE SUBUNIT SEN2"/>
    <property type="match status" value="1"/>
</dbReference>
<dbReference type="GO" id="GO:0000379">
    <property type="term" value="P:tRNA-type intron splice site recognition and cleavage"/>
    <property type="evidence" value="ECO:0007669"/>
    <property type="project" value="TreeGrafter"/>
</dbReference>
<keyword evidence="4" id="KW-0507">mRNA processing</keyword>
<evidence type="ECO:0000256" key="10">
    <source>
        <dbReference type="ARBA" id="ARBA00067356"/>
    </source>
</evidence>
<dbReference type="FunFam" id="3.40.1350.10:FF:000001">
    <property type="entry name" value="tRNA-splicing endonuclease subunit Sen2"/>
    <property type="match status" value="1"/>
</dbReference>
<feature type="active site" evidence="13">
    <location>
        <position position="405"/>
    </location>
</feature>
<evidence type="ECO:0000256" key="5">
    <source>
        <dbReference type="ARBA" id="ARBA00022694"/>
    </source>
</evidence>
<dbReference type="Pfam" id="PF02778">
    <property type="entry name" value="tRNA_int_endo_N"/>
    <property type="match status" value="1"/>
</dbReference>
<keyword evidence="17" id="KW-0378">Hydrolase</keyword>
<dbReference type="EC" id="4.6.1.16" evidence="3"/>
<feature type="domain" description="tRNA intron endonuclease catalytic" evidence="15">
    <location>
        <begin position="328"/>
        <end position="373"/>
    </location>
</feature>
<dbReference type="AlphaFoldDB" id="A0A7L1MNG5"/>
<dbReference type="GO" id="GO:0000213">
    <property type="term" value="F:tRNA-intron lyase activity"/>
    <property type="evidence" value="ECO:0007669"/>
    <property type="project" value="UniProtKB-EC"/>
</dbReference>
<evidence type="ECO:0000256" key="6">
    <source>
        <dbReference type="ARBA" id="ARBA00023239"/>
    </source>
</evidence>
<dbReference type="InterPro" id="IPR006678">
    <property type="entry name" value="tRNA_intron_Endonuc_N"/>
</dbReference>
<feature type="non-terminal residue" evidence="17">
    <location>
        <position position="1"/>
    </location>
</feature>
<evidence type="ECO:0000256" key="13">
    <source>
        <dbReference type="PIRSR" id="PIRSR011789-1"/>
    </source>
</evidence>
<dbReference type="InterPro" id="IPR006677">
    <property type="entry name" value="tRNA_intron_Endonuc_cat-like"/>
</dbReference>
<evidence type="ECO:0000313" key="17">
    <source>
        <dbReference type="EMBL" id="NXN88990.1"/>
    </source>
</evidence>
<keyword evidence="5" id="KW-0819">tRNA processing</keyword>
<sequence length="454" mass="50902">MAEAVFHPPRRKRRVFESYEAPFPVDVGEKDFRLCQAEIINNNVIVRDPEDIEQLYNKGYFGKGILSRSRPVFSISDPLLVAKWRGVNTNLPIITSQKYQRRVQWAKSVLQEQGLDPCSITKTLESYSRPLGLPLSGGDGAEQTGASCSTGGSEAGEAQLPRTCAVREGAPRAEGQNGGSEPRAGVALGTGGGSRDQERGPCREMAEGCCHSDPPVLCACEVEQSPERRPWEGVDSRECAPEYVLVQEEEEGSSCPEDGSTHAQENPVKKEVLVCRKNPFRIFEYLQLSLEEAFFLVYALGCLSIYYGEEPLSIVKLWQVFSEVKPDFKTTYMAYHYFRGKGWVPKVGLKYGTDLLLYRKGPPFYHASYSVIAELVDDNFEGSLRRPLSWMSLSGLNRTTANASKDPELCYLIRPSDMTAEEMATPECMKRIKVQELIVTRWVSSRERSEQDEF</sequence>
<evidence type="ECO:0000259" key="16">
    <source>
        <dbReference type="Pfam" id="PF02778"/>
    </source>
</evidence>
<feature type="active site" evidence="13">
    <location>
        <position position="358"/>
    </location>
</feature>
<comment type="subcellular location">
    <subcellularLocation>
        <location evidence="1">Nucleus</location>
    </subcellularLocation>
</comment>
<keyword evidence="18" id="KW-1185">Reference proteome</keyword>
<dbReference type="GO" id="GO:0000214">
    <property type="term" value="C:tRNA-intron endonuclease complex"/>
    <property type="evidence" value="ECO:0007669"/>
    <property type="project" value="InterPro"/>
</dbReference>
<feature type="active site" evidence="13">
    <location>
        <position position="366"/>
    </location>
</feature>
<dbReference type="OrthoDB" id="10249562at2759"/>
<dbReference type="InterPro" id="IPR011856">
    <property type="entry name" value="tRNA_endonuc-like_dom_sf"/>
</dbReference>
<comment type="catalytic activity">
    <reaction evidence="9">
        <text>pretRNA = a 3'-half-tRNA molecule with a 5'-OH end + a 5'-half-tRNA molecule with a 2',3'-cyclic phosphate end + an intron with a 2',3'-cyclic phosphate and a 5'-hydroxyl terminus.</text>
        <dbReference type="EC" id="4.6.1.16"/>
    </reaction>
</comment>
<evidence type="ECO:0000256" key="8">
    <source>
        <dbReference type="ARBA" id="ARBA00032432"/>
    </source>
</evidence>
<comment type="caution">
    <text evidence="17">The sequence shown here is derived from an EMBL/GenBank/DDBJ whole genome shotgun (WGS) entry which is preliminary data.</text>
</comment>
<evidence type="ECO:0000256" key="4">
    <source>
        <dbReference type="ARBA" id="ARBA00022664"/>
    </source>
</evidence>
<dbReference type="GO" id="GO:0005737">
    <property type="term" value="C:cytoplasm"/>
    <property type="evidence" value="ECO:0007669"/>
    <property type="project" value="TreeGrafter"/>
</dbReference>
<keyword evidence="6" id="KW-0456">Lyase</keyword>
<proteinExistence type="inferred from homology"/>
<keyword evidence="17" id="KW-0540">Nuclease</keyword>
<feature type="region of interest" description="Disordered" evidence="14">
    <location>
        <begin position="131"/>
        <end position="199"/>
    </location>
</feature>
<dbReference type="Gene3D" id="3.40.1350.10">
    <property type="match status" value="1"/>
</dbReference>
<dbReference type="CDD" id="cd22363">
    <property type="entry name" value="tRNA-intron_lyase_C"/>
    <property type="match status" value="1"/>
</dbReference>
<protein>
    <recommendedName>
        <fullName evidence="11">tRNA-splicing endonuclease subunit SEN2</fullName>
        <ecNumber evidence="3">4.6.1.16</ecNumber>
    </recommendedName>
    <alternativeName>
        <fullName evidence="8 12">tRNA-intron endonuclease Sen2</fullName>
    </alternativeName>
    <alternativeName>
        <fullName evidence="10">tRNA-splicing endonuclease subunit Sen2</fullName>
    </alternativeName>
</protein>
<comment type="similarity">
    <text evidence="2">Belongs to the tRNA-intron endonuclease family.</text>
</comment>
<dbReference type="SUPFAM" id="SSF53032">
    <property type="entry name" value="tRNA-intron endonuclease catalytic domain-like"/>
    <property type="match status" value="1"/>
</dbReference>
<dbReference type="InterPro" id="IPR016589">
    <property type="entry name" value="tRNA_splic_SEN2"/>
</dbReference>
<feature type="domain" description="tRNA intron endonuclease N-terminal" evidence="16">
    <location>
        <begin position="281"/>
        <end position="318"/>
    </location>
</feature>
<reference evidence="17 18" key="1">
    <citation type="submission" date="2019-09" db="EMBL/GenBank/DDBJ databases">
        <title>Bird 10,000 Genomes (B10K) Project - Family phase.</title>
        <authorList>
            <person name="Zhang G."/>
        </authorList>
    </citation>
    <scope>NUCLEOTIDE SEQUENCE [LARGE SCALE GENOMIC DNA]</scope>
    <source>
        <strain evidence="17">B10K-DU-002-23</strain>
        <tissue evidence="17">Muscle</tissue>
    </source>
</reference>
<evidence type="ECO:0000259" key="15">
    <source>
        <dbReference type="Pfam" id="PF01974"/>
    </source>
</evidence>
<keyword evidence="7" id="KW-0539">Nucleus</keyword>
<dbReference type="Pfam" id="PF01974">
    <property type="entry name" value="tRNA_int_endo"/>
    <property type="match status" value="1"/>
</dbReference>
<evidence type="ECO:0000256" key="1">
    <source>
        <dbReference type="ARBA" id="ARBA00004123"/>
    </source>
</evidence>
<evidence type="ECO:0000313" key="18">
    <source>
        <dbReference type="Proteomes" id="UP000532545"/>
    </source>
</evidence>
<dbReference type="GO" id="GO:0006397">
    <property type="term" value="P:mRNA processing"/>
    <property type="evidence" value="ECO:0007669"/>
    <property type="project" value="UniProtKB-KW"/>
</dbReference>
<gene>
    <name evidence="17" type="primary">Tsen2</name>
    <name evidence="17" type="ORF">BOMGAR_R09630</name>
</gene>
<evidence type="ECO:0000256" key="12">
    <source>
        <dbReference type="ARBA" id="ARBA00080319"/>
    </source>
</evidence>
<dbReference type="PANTHER" id="PTHR21227:SF0">
    <property type="entry name" value="TRNA-SPLICING ENDONUCLEASE SUBUNIT SEN2"/>
    <property type="match status" value="1"/>
</dbReference>
<evidence type="ECO:0000256" key="11">
    <source>
        <dbReference type="ARBA" id="ARBA00071058"/>
    </source>
</evidence>
<evidence type="ECO:0000256" key="3">
    <source>
        <dbReference type="ARBA" id="ARBA00012573"/>
    </source>
</evidence>
<evidence type="ECO:0000256" key="14">
    <source>
        <dbReference type="SAM" id="MobiDB-lite"/>
    </source>
</evidence>
<dbReference type="GO" id="GO:0003676">
    <property type="term" value="F:nucleic acid binding"/>
    <property type="evidence" value="ECO:0007669"/>
    <property type="project" value="InterPro"/>
</dbReference>
<dbReference type="Proteomes" id="UP000532545">
    <property type="component" value="Unassembled WGS sequence"/>
</dbReference>
<keyword evidence="17" id="KW-0255">Endonuclease</keyword>
<feature type="non-terminal residue" evidence="17">
    <location>
        <position position="454"/>
    </location>
</feature>